<dbReference type="InterPro" id="IPR025065">
    <property type="entry name" value="DUF4006"/>
</dbReference>
<proteinExistence type="predicted"/>
<keyword evidence="1" id="KW-0472">Membrane</keyword>
<evidence type="ECO:0000256" key="1">
    <source>
        <dbReference type="SAM" id="Phobius"/>
    </source>
</evidence>
<evidence type="ECO:0000313" key="3">
    <source>
        <dbReference type="Proteomes" id="UP000011939"/>
    </source>
</evidence>
<dbReference type="OrthoDB" id="5373107at2"/>
<organism evidence="2 3">
    <name type="scientific">Campylobacter showae CSUNSWCD</name>
    <dbReference type="NCBI Taxonomy" id="1244083"/>
    <lineage>
        <taxon>Bacteria</taxon>
        <taxon>Pseudomonadati</taxon>
        <taxon>Campylobacterota</taxon>
        <taxon>Epsilonproteobacteria</taxon>
        <taxon>Campylobacterales</taxon>
        <taxon>Campylobacteraceae</taxon>
        <taxon>Campylobacter</taxon>
    </lineage>
</organism>
<keyword evidence="1" id="KW-1133">Transmembrane helix</keyword>
<name>M5ILS1_9BACT</name>
<sequence>MENTNRNVFGLHGVTGLLIATGLLLAILAALTYYAIKLQQEVAQKPYALNASELKMKSADNAKQVRVKE</sequence>
<dbReference type="STRING" id="1244083.CSUNSWCD_100"/>
<reference evidence="2 3" key="1">
    <citation type="journal article" date="2013" name="Genome Announc.">
        <title>Genome Sequence of Campylobacter showae UNSWCD, Isolated from a Patient with Crohn's Disease.</title>
        <authorList>
            <person name="Tay A.P."/>
            <person name="Kaakoush N.O."/>
            <person name="Deshpande N.P."/>
            <person name="Chen Z."/>
            <person name="Mitchell H."/>
            <person name="Wilkins M.R."/>
        </authorList>
    </citation>
    <scope>NUCLEOTIDE SEQUENCE [LARGE SCALE GENOMIC DNA]</scope>
    <source>
        <strain evidence="2 3">CSUNSWCD</strain>
    </source>
</reference>
<comment type="caution">
    <text evidence="2">The sequence shown here is derived from an EMBL/GenBank/DDBJ whole genome shotgun (WGS) entry which is preliminary data.</text>
</comment>
<evidence type="ECO:0000313" key="2">
    <source>
        <dbReference type="EMBL" id="EKU12160.1"/>
    </source>
</evidence>
<gene>
    <name evidence="2" type="ORF">CSUNSWCD_100</name>
</gene>
<accession>M5ILS1</accession>
<feature type="transmembrane region" description="Helical" evidence="1">
    <location>
        <begin position="12"/>
        <end position="36"/>
    </location>
</feature>
<dbReference type="Pfam" id="PF13179">
    <property type="entry name" value="DUF4006"/>
    <property type="match status" value="1"/>
</dbReference>
<dbReference type="Proteomes" id="UP000011939">
    <property type="component" value="Unassembled WGS sequence"/>
</dbReference>
<dbReference type="eggNOG" id="ENOG50319CK">
    <property type="taxonomic scope" value="Bacteria"/>
</dbReference>
<protein>
    <submittedName>
        <fullName evidence="2">Putative periplasmic protein</fullName>
    </submittedName>
</protein>
<keyword evidence="1" id="KW-0812">Transmembrane</keyword>
<dbReference type="EMBL" id="AMZQ01000001">
    <property type="protein sequence ID" value="EKU12160.1"/>
    <property type="molecule type" value="Genomic_DNA"/>
</dbReference>
<dbReference type="PATRIC" id="fig|1244083.3.peg.103"/>
<dbReference type="RefSeq" id="WP_009492483.1">
    <property type="nucleotide sequence ID" value="NZ_AMZQ01000001.1"/>
</dbReference>
<dbReference type="AlphaFoldDB" id="M5ILS1"/>